<evidence type="ECO:0000313" key="2">
    <source>
        <dbReference type="EMBL" id="CUV45406.1"/>
    </source>
</evidence>
<reference evidence="2" key="1">
    <citation type="submission" date="2015-10" db="EMBL/GenBank/DDBJ databases">
        <authorList>
            <person name="Gilbert D.G."/>
        </authorList>
    </citation>
    <scope>NUCLEOTIDE SEQUENCE</scope>
    <source>
        <strain evidence="2">Phyl III-seqv23</strain>
    </source>
</reference>
<evidence type="ECO:0000256" key="1">
    <source>
        <dbReference type="SAM" id="Phobius"/>
    </source>
</evidence>
<proteinExistence type="predicted"/>
<gene>
    <name evidence="2" type="ORF">TO10_v1_330034</name>
</gene>
<keyword evidence="1" id="KW-0472">Membrane</keyword>
<sequence length="493" mass="54634">MRVLMATWPRRLCLALGILVLSAGLMLAWMMHDAQMTPRIYSDEELMKRLVIMPALLAGIVFLLGTALMQRSVQAATPKVEAVPAATQPAKPFMAQVVGLEWLNPLQRRDYPTEWQLLWTLGLVKPNKNDDMVRTDPKSFITLQLVADVAFGNWGKETFDGYYEKYVSKLMVLLADRYAMNSKYFYTVASENRKAWRELAGIHVELAVPAGRLDPVETETYLRKKMIGAFSIGNENFKSLWSRDTPPDVRIIQGGANAGFTSLNAALDYLQAHPQESVWVMNWDAPDFPSKEAKINENLTVLFLAGPDLKTERDPLAWIGRAATGNINDYERKAGTTRLIQAWKATIEAAAKNAGHGIEDIHYTIHDAGKGSDAASERLAGLSRTLTETMLEFDYQKQTFNTAGLLGDMGAGSALTNVALAIARANHLGGSVLVAGTTDPEHPTAVVVAPPSKLTPIDPDKDWFRARGENNAYLPWWGHRHGESYGTLQGYSW</sequence>
<dbReference type="EMBL" id="LN899827">
    <property type="protein sequence ID" value="CUV45406.1"/>
    <property type="molecule type" value="Genomic_DNA"/>
</dbReference>
<organism evidence="2">
    <name type="scientific">Ralstonia solanacearum</name>
    <name type="common">Pseudomonas solanacearum</name>
    <dbReference type="NCBI Taxonomy" id="305"/>
    <lineage>
        <taxon>Bacteria</taxon>
        <taxon>Pseudomonadati</taxon>
        <taxon>Pseudomonadota</taxon>
        <taxon>Betaproteobacteria</taxon>
        <taxon>Burkholderiales</taxon>
        <taxon>Burkholderiaceae</taxon>
        <taxon>Ralstonia</taxon>
        <taxon>Ralstonia solanacearum species complex</taxon>
    </lineage>
</organism>
<name>A0A0S4WGC9_RALSL</name>
<evidence type="ECO:0008006" key="3">
    <source>
        <dbReference type="Google" id="ProtNLM"/>
    </source>
</evidence>
<dbReference type="AlphaFoldDB" id="A0A0S4WGC9"/>
<protein>
    <recommendedName>
        <fullName evidence="3">Virulence factor</fullName>
    </recommendedName>
</protein>
<accession>A0A0S4WGC9</accession>
<feature type="transmembrane region" description="Helical" evidence="1">
    <location>
        <begin position="12"/>
        <end position="31"/>
    </location>
</feature>
<keyword evidence="1" id="KW-1133">Transmembrane helix</keyword>
<keyword evidence="1" id="KW-0812">Transmembrane</keyword>
<feature type="transmembrane region" description="Helical" evidence="1">
    <location>
        <begin position="51"/>
        <end position="69"/>
    </location>
</feature>